<evidence type="ECO:0000313" key="2">
    <source>
        <dbReference type="EMBL" id="AGT09278.1"/>
    </source>
</evidence>
<feature type="signal peptide" evidence="1">
    <location>
        <begin position="1"/>
        <end position="18"/>
    </location>
</feature>
<dbReference type="Pfam" id="PF11684">
    <property type="entry name" value="DUF3280"/>
    <property type="match status" value="1"/>
</dbReference>
<dbReference type="RefSeq" id="WP_020950916.1">
    <property type="nucleotide sequence ID" value="NC_022041.1"/>
</dbReference>
<protein>
    <recommendedName>
        <fullName evidence="4">DUF2380 domain-containing protein</fullName>
    </recommendedName>
</protein>
<dbReference type="eggNOG" id="ENOG50313EC">
    <property type="taxonomic scope" value="Bacteria"/>
</dbReference>
<keyword evidence="1" id="KW-0732">Signal</keyword>
<evidence type="ECO:0000256" key="1">
    <source>
        <dbReference type="SAM" id="SignalP"/>
    </source>
</evidence>
<proteinExistence type="predicted"/>
<dbReference type="AlphaFoldDB" id="S5YCU2"/>
<gene>
    <name evidence="2" type="ORF">JCM7686_2199</name>
</gene>
<dbReference type="OrthoDB" id="8442682at2"/>
<organism evidence="2 3">
    <name type="scientific">Paracoccus aminophilus JCM 7686</name>
    <dbReference type="NCBI Taxonomy" id="1367847"/>
    <lineage>
        <taxon>Bacteria</taxon>
        <taxon>Pseudomonadati</taxon>
        <taxon>Pseudomonadota</taxon>
        <taxon>Alphaproteobacteria</taxon>
        <taxon>Rhodobacterales</taxon>
        <taxon>Paracoccaceae</taxon>
        <taxon>Paracoccus</taxon>
    </lineage>
</organism>
<dbReference type="InterPro" id="IPR021698">
    <property type="entry name" value="DUF3280"/>
</dbReference>
<dbReference type="HOGENOM" id="CLU_114434_1_0_5"/>
<reference evidence="2 3" key="1">
    <citation type="journal article" date="2014" name="BMC Genomics">
        <title>Architecture and functions of a multipartite genome of the methylotrophic bacterium Paracoccus aminophilus JCM 7686, containing primary and secondary chromids.</title>
        <authorList>
            <person name="Dziewit L."/>
            <person name="Czarnecki J."/>
            <person name="Wibberg D."/>
            <person name="Radlinska M."/>
            <person name="Mrozek P."/>
            <person name="Szymczak M."/>
            <person name="Schluter A."/>
            <person name="Puhler A."/>
            <person name="Bartosik D."/>
        </authorList>
    </citation>
    <scope>NUCLEOTIDE SEQUENCE [LARGE SCALE GENOMIC DNA]</scope>
    <source>
        <strain evidence="2">JCM 7686</strain>
    </source>
</reference>
<dbReference type="KEGG" id="pami:JCM7686_2199"/>
<evidence type="ECO:0000313" key="3">
    <source>
        <dbReference type="Proteomes" id="UP000015480"/>
    </source>
</evidence>
<name>S5YCU2_PARAH</name>
<keyword evidence="3" id="KW-1185">Reference proteome</keyword>
<accession>S5YCU2</accession>
<feature type="chain" id="PRO_5004544898" description="DUF2380 domain-containing protein" evidence="1">
    <location>
        <begin position="19"/>
        <end position="154"/>
    </location>
</feature>
<evidence type="ECO:0008006" key="4">
    <source>
        <dbReference type="Google" id="ProtNLM"/>
    </source>
</evidence>
<dbReference type="EMBL" id="CP006650">
    <property type="protein sequence ID" value="AGT09278.1"/>
    <property type="molecule type" value="Genomic_DNA"/>
</dbReference>
<sequence>MRWLILLLALALPHPSRAEGIVVMPVKFLDTSKEATDQSAAHLDRIAILTQVLTEDIGATALSSQDIATACPKETPECLLAAAKAAGAQTAIFIVVHKSSSLIMQAFVQVLDVDQQHVLFKRDLNFRGDNDEAWRRAGIFMAHQFTKTPTTPAK</sequence>
<dbReference type="PATRIC" id="fig|1367847.3.peg.2192"/>
<dbReference type="Proteomes" id="UP000015480">
    <property type="component" value="Chromosome"/>
</dbReference>